<accession>A0A942TMD9</accession>
<dbReference type="PROSITE" id="PS51186">
    <property type="entry name" value="GNAT"/>
    <property type="match status" value="1"/>
</dbReference>
<gene>
    <name evidence="2" type="ORF">KHA93_06820</name>
</gene>
<evidence type="ECO:0000313" key="3">
    <source>
        <dbReference type="Proteomes" id="UP000682713"/>
    </source>
</evidence>
<proteinExistence type="predicted"/>
<dbReference type="Gene3D" id="3.40.630.30">
    <property type="match status" value="1"/>
</dbReference>
<protein>
    <submittedName>
        <fullName evidence="2">GNAT family N-acetyltransferase</fullName>
        <ecNumber evidence="2">2.3.1.-</ecNumber>
    </submittedName>
</protein>
<dbReference type="SUPFAM" id="SSF55729">
    <property type="entry name" value="Acyl-CoA N-acyltransferases (Nat)"/>
    <property type="match status" value="1"/>
</dbReference>
<evidence type="ECO:0000259" key="1">
    <source>
        <dbReference type="PROSITE" id="PS51186"/>
    </source>
</evidence>
<feature type="domain" description="N-acetyltransferase" evidence="1">
    <location>
        <begin position="139"/>
        <end position="275"/>
    </location>
</feature>
<dbReference type="InterPro" id="IPR016181">
    <property type="entry name" value="Acyl_CoA_acyltransferase"/>
</dbReference>
<comment type="caution">
    <text evidence="2">The sequence shown here is derived from an EMBL/GenBank/DDBJ whole genome shotgun (WGS) entry which is preliminary data.</text>
</comment>
<dbReference type="AlphaFoldDB" id="A0A942TMD9"/>
<keyword evidence="2" id="KW-0808">Transferase</keyword>
<sequence length="275" mass="31575">MLKLTKYNDYKNFKSDVLSYLNKNEVENNLPIGVLESLTEESTVYLMATITREDKIVLVLLQTHPLQIILSKPPIMSDHVISEIARLLSENIDDIPGLIGEKTFTDKMVNIIDKSAYFVQMNQRIYELTKVKKEPSSFGNLRLVKMEDFPLIKQWVYLFCEEIGEKISLQESEEKAMQLITSERTYAWEVDGSIVTMASTSRPTRSNICISLVFTPLENRKKGYASNCVSALSQLMLDKGYKTTSLYTDLDNPTSNKIYMEIGYEPIMDSILYRK</sequence>
<dbReference type="GO" id="GO:0016747">
    <property type="term" value="F:acyltransferase activity, transferring groups other than amino-acyl groups"/>
    <property type="evidence" value="ECO:0007669"/>
    <property type="project" value="InterPro"/>
</dbReference>
<keyword evidence="3" id="KW-1185">Reference proteome</keyword>
<reference evidence="2 3" key="1">
    <citation type="submission" date="2021-05" db="EMBL/GenBank/DDBJ databases">
        <title>Novel Bacillus species.</title>
        <authorList>
            <person name="Liu G."/>
        </authorList>
    </citation>
    <scope>NUCLEOTIDE SEQUENCE [LARGE SCALE GENOMIC DNA]</scope>
    <source>
        <strain evidence="2 3">FJAT-49732</strain>
    </source>
</reference>
<dbReference type="InterPro" id="IPR000182">
    <property type="entry name" value="GNAT_dom"/>
</dbReference>
<keyword evidence="2" id="KW-0012">Acyltransferase</keyword>
<dbReference type="RefSeq" id="WP_213110047.1">
    <property type="nucleotide sequence ID" value="NZ_JAGYPJ010000001.1"/>
</dbReference>
<dbReference type="EMBL" id="JAGYPJ010000001">
    <property type="protein sequence ID" value="MBS4199362.1"/>
    <property type="molecule type" value="Genomic_DNA"/>
</dbReference>
<name>A0A942TMD9_9BACI</name>
<dbReference type="InterPro" id="IPR013653">
    <property type="entry name" value="GCN5-like_dom"/>
</dbReference>
<dbReference type="Proteomes" id="UP000682713">
    <property type="component" value="Unassembled WGS sequence"/>
</dbReference>
<dbReference type="EC" id="2.3.1.-" evidence="2"/>
<organism evidence="2 3">
    <name type="scientific">Lederbergia citrisecunda</name>
    <dbReference type="NCBI Taxonomy" id="2833583"/>
    <lineage>
        <taxon>Bacteria</taxon>
        <taxon>Bacillati</taxon>
        <taxon>Bacillota</taxon>
        <taxon>Bacilli</taxon>
        <taxon>Bacillales</taxon>
        <taxon>Bacillaceae</taxon>
        <taxon>Lederbergia</taxon>
    </lineage>
</organism>
<evidence type="ECO:0000313" key="2">
    <source>
        <dbReference type="EMBL" id="MBS4199362.1"/>
    </source>
</evidence>
<dbReference type="Pfam" id="PF08445">
    <property type="entry name" value="FR47"/>
    <property type="match status" value="1"/>
</dbReference>